<protein>
    <recommendedName>
        <fullName evidence="4">DUF3558 domain-containing protein</fullName>
    </recommendedName>
</protein>
<reference evidence="2 3" key="1">
    <citation type="submission" date="2022-06" db="EMBL/GenBank/DDBJ databases">
        <title>Genomic Encyclopedia of Archaeal and Bacterial Type Strains, Phase II (KMG-II): from individual species to whole genera.</title>
        <authorList>
            <person name="Goeker M."/>
        </authorList>
    </citation>
    <scope>NUCLEOTIDE SEQUENCE [LARGE SCALE GENOMIC DNA]</scope>
    <source>
        <strain evidence="2 3">DSM 44255</strain>
    </source>
</reference>
<keyword evidence="3" id="KW-1185">Reference proteome</keyword>
<dbReference type="Pfam" id="PF12079">
    <property type="entry name" value="DUF3558"/>
    <property type="match status" value="1"/>
</dbReference>
<feature type="region of interest" description="Disordered" evidence="1">
    <location>
        <begin position="9"/>
        <end position="39"/>
    </location>
</feature>
<dbReference type="InterPro" id="IPR024520">
    <property type="entry name" value="DUF3558"/>
</dbReference>
<accession>A0ABT1IJY0</accession>
<evidence type="ECO:0008006" key="4">
    <source>
        <dbReference type="Google" id="ProtNLM"/>
    </source>
</evidence>
<evidence type="ECO:0000313" key="3">
    <source>
        <dbReference type="Proteomes" id="UP001205185"/>
    </source>
</evidence>
<name>A0ABT1IJY0_9PSEU</name>
<comment type="caution">
    <text evidence="2">The sequence shown here is derived from an EMBL/GenBank/DDBJ whole genome shotgun (WGS) entry which is preliminary data.</text>
</comment>
<proteinExistence type="predicted"/>
<evidence type="ECO:0000256" key="1">
    <source>
        <dbReference type="SAM" id="MobiDB-lite"/>
    </source>
</evidence>
<dbReference type="EMBL" id="JAMTCO010000014">
    <property type="protein sequence ID" value="MCP2272952.1"/>
    <property type="molecule type" value="Genomic_DNA"/>
</dbReference>
<organism evidence="2 3">
    <name type="scientific">Actinokineospora diospyrosa</name>
    <dbReference type="NCBI Taxonomy" id="103728"/>
    <lineage>
        <taxon>Bacteria</taxon>
        <taxon>Bacillati</taxon>
        <taxon>Actinomycetota</taxon>
        <taxon>Actinomycetes</taxon>
        <taxon>Pseudonocardiales</taxon>
        <taxon>Pseudonocardiaceae</taxon>
        <taxon>Actinokineospora</taxon>
    </lineage>
</organism>
<sequence length="169" mass="17007">MVLIVLGGCTSQTPGSPSEVPGGVPGATSTTAPGPSSGRPVSIAPCSLLSGADAKALGITDGGEADEIKGASSCLWRVEKPLAADSYSIDVTYYERRSVADLVTDHERVPVEVGDHKGVKALGDMDSGCIIALEVTATSRVDVRAIGGDSAGLCGVAMAAAELVEVRLP</sequence>
<dbReference type="Proteomes" id="UP001205185">
    <property type="component" value="Unassembled WGS sequence"/>
</dbReference>
<gene>
    <name evidence="2" type="ORF">LV75_005478</name>
</gene>
<evidence type="ECO:0000313" key="2">
    <source>
        <dbReference type="EMBL" id="MCP2272952.1"/>
    </source>
</evidence>